<dbReference type="PRINTS" id="PR00061">
    <property type="entry name" value="RIBOSOMALL19"/>
</dbReference>
<protein>
    <recommendedName>
        <fullName evidence="4 5">Large ribosomal subunit protein bL19</fullName>
    </recommendedName>
</protein>
<evidence type="ECO:0000256" key="2">
    <source>
        <dbReference type="ARBA" id="ARBA00022980"/>
    </source>
</evidence>
<keyword evidence="3 5" id="KW-0687">Ribonucleoprotein</keyword>
<dbReference type="EMBL" id="WACR01000004">
    <property type="protein sequence ID" value="KAB1064760.1"/>
    <property type="molecule type" value="Genomic_DNA"/>
</dbReference>
<dbReference type="Proteomes" id="UP000435357">
    <property type="component" value="Unassembled WGS sequence"/>
</dbReference>
<dbReference type="GO" id="GO:0006412">
    <property type="term" value="P:translation"/>
    <property type="evidence" value="ECO:0007669"/>
    <property type="project" value="UniProtKB-UniRule"/>
</dbReference>
<dbReference type="PANTHER" id="PTHR15680:SF9">
    <property type="entry name" value="LARGE RIBOSOMAL SUBUNIT PROTEIN BL19M"/>
    <property type="match status" value="1"/>
</dbReference>
<dbReference type="GO" id="GO:0022625">
    <property type="term" value="C:cytosolic large ribosomal subunit"/>
    <property type="evidence" value="ECO:0007669"/>
    <property type="project" value="TreeGrafter"/>
</dbReference>
<dbReference type="PANTHER" id="PTHR15680">
    <property type="entry name" value="RIBOSOMAL PROTEIN L19"/>
    <property type="match status" value="1"/>
</dbReference>
<dbReference type="Pfam" id="PF01245">
    <property type="entry name" value="Ribosomal_L19"/>
    <property type="match status" value="1"/>
</dbReference>
<keyword evidence="8" id="KW-1185">Reference proteome</keyword>
<gene>
    <name evidence="5 7" type="primary">rplS</name>
    <name evidence="7" type="ORF">F3059_05230</name>
</gene>
<evidence type="ECO:0000313" key="7">
    <source>
        <dbReference type="EMBL" id="KAB1064760.1"/>
    </source>
</evidence>
<dbReference type="InterPro" id="IPR018257">
    <property type="entry name" value="Ribosomal_bL19_CS"/>
</dbReference>
<dbReference type="InterPro" id="IPR001857">
    <property type="entry name" value="Ribosomal_bL19"/>
</dbReference>
<evidence type="ECO:0000313" key="8">
    <source>
        <dbReference type="Proteomes" id="UP000435357"/>
    </source>
</evidence>
<dbReference type="InterPro" id="IPR008991">
    <property type="entry name" value="Translation_prot_SH3-like_sf"/>
</dbReference>
<dbReference type="NCBIfam" id="TIGR01024">
    <property type="entry name" value="rplS_bact"/>
    <property type="match status" value="1"/>
</dbReference>
<comment type="function">
    <text evidence="5 6">This protein is located at the 30S-50S ribosomal subunit interface and may play a role in the structure and function of the aminoacyl-tRNA binding site.</text>
</comment>
<evidence type="ECO:0000256" key="1">
    <source>
        <dbReference type="ARBA" id="ARBA00005781"/>
    </source>
</evidence>
<keyword evidence="2 5" id="KW-0689">Ribosomal protein</keyword>
<comment type="caution">
    <text evidence="7">The sequence shown here is derived from an EMBL/GenBank/DDBJ whole genome shotgun (WGS) entry which is preliminary data.</text>
</comment>
<evidence type="ECO:0000256" key="3">
    <source>
        <dbReference type="ARBA" id="ARBA00023274"/>
    </source>
</evidence>
<evidence type="ECO:0000256" key="5">
    <source>
        <dbReference type="HAMAP-Rule" id="MF_00402"/>
    </source>
</evidence>
<dbReference type="OrthoDB" id="9803541at2"/>
<dbReference type="PIRSF" id="PIRSF002191">
    <property type="entry name" value="Ribosomal_L19"/>
    <property type="match status" value="1"/>
</dbReference>
<dbReference type="HAMAP" id="MF_00402">
    <property type="entry name" value="Ribosomal_bL19"/>
    <property type="match status" value="1"/>
</dbReference>
<accession>A0A6N6M7Z3</accession>
<dbReference type="RefSeq" id="WP_151167079.1">
    <property type="nucleotide sequence ID" value="NZ_WACR01000004.1"/>
</dbReference>
<sequence length="116" mass="13109">MDQRIQEITHEVNGTPEYPEFSAGDTVNVTYMIREGEKQRPQSFQGTIIQTKGKGATGTFTIRKVSSGVGIERIFPLGSTAIQSIEVKKKGSVRRARIFYLRERQGKAARIKEKRH</sequence>
<dbReference type="AlphaFoldDB" id="A0A6N6M7Z3"/>
<comment type="similarity">
    <text evidence="1 5 6">Belongs to the bacterial ribosomal protein bL19 family.</text>
</comment>
<dbReference type="PROSITE" id="PS01015">
    <property type="entry name" value="RIBOSOMAL_L19"/>
    <property type="match status" value="1"/>
</dbReference>
<evidence type="ECO:0000256" key="6">
    <source>
        <dbReference type="RuleBase" id="RU000559"/>
    </source>
</evidence>
<dbReference type="InterPro" id="IPR038657">
    <property type="entry name" value="Ribosomal_bL19_sf"/>
</dbReference>
<proteinExistence type="inferred from homology"/>
<evidence type="ECO:0000256" key="4">
    <source>
        <dbReference type="ARBA" id="ARBA00035171"/>
    </source>
</evidence>
<reference evidence="7 8" key="1">
    <citation type="submission" date="2019-09" db="EMBL/GenBank/DDBJ databases">
        <title>Genomes of Cryomorphaceae.</title>
        <authorList>
            <person name="Bowman J.P."/>
        </authorList>
    </citation>
    <scope>NUCLEOTIDE SEQUENCE [LARGE SCALE GENOMIC DNA]</scope>
    <source>
        <strain evidence="7 8">KCTC 52047</strain>
    </source>
</reference>
<organism evidence="7 8">
    <name type="scientific">Salibacter halophilus</name>
    <dbReference type="NCBI Taxonomy" id="1803916"/>
    <lineage>
        <taxon>Bacteria</taxon>
        <taxon>Pseudomonadati</taxon>
        <taxon>Bacteroidota</taxon>
        <taxon>Flavobacteriia</taxon>
        <taxon>Flavobacteriales</taxon>
        <taxon>Salibacteraceae</taxon>
        <taxon>Salibacter</taxon>
    </lineage>
</organism>
<dbReference type="Gene3D" id="2.30.30.790">
    <property type="match status" value="1"/>
</dbReference>
<dbReference type="SUPFAM" id="SSF50104">
    <property type="entry name" value="Translation proteins SH3-like domain"/>
    <property type="match status" value="1"/>
</dbReference>
<name>A0A6N6M7Z3_9FLAO</name>
<dbReference type="GO" id="GO:0003735">
    <property type="term" value="F:structural constituent of ribosome"/>
    <property type="evidence" value="ECO:0007669"/>
    <property type="project" value="InterPro"/>
</dbReference>